<evidence type="ECO:0000256" key="6">
    <source>
        <dbReference type="ARBA" id="ARBA00023242"/>
    </source>
</evidence>
<keyword evidence="5" id="KW-0804">Transcription</keyword>
<evidence type="ECO:0000256" key="5">
    <source>
        <dbReference type="ARBA" id="ARBA00023163"/>
    </source>
</evidence>
<dbReference type="Proteomes" id="UP000886520">
    <property type="component" value="Chromosome 13"/>
</dbReference>
<evidence type="ECO:0000313" key="10">
    <source>
        <dbReference type="EMBL" id="KAI5071138.1"/>
    </source>
</evidence>
<keyword evidence="4" id="KW-0238">DNA-binding</keyword>
<dbReference type="PROSITE" id="PS51519">
    <property type="entry name" value="RWP_RK"/>
    <property type="match status" value="1"/>
</dbReference>
<feature type="region of interest" description="Disordered" evidence="8">
    <location>
        <begin position="594"/>
        <end position="623"/>
    </location>
</feature>
<protein>
    <recommendedName>
        <fullName evidence="9">RWP-RK domain-containing protein</fullName>
    </recommendedName>
</protein>
<keyword evidence="6" id="KW-0539">Nucleus</keyword>
<feature type="coiled-coil region" evidence="7">
    <location>
        <begin position="542"/>
        <end position="569"/>
    </location>
</feature>
<comment type="function">
    <text evidence="1">Putative transcription factor.</text>
</comment>
<evidence type="ECO:0000256" key="4">
    <source>
        <dbReference type="ARBA" id="ARBA00023125"/>
    </source>
</evidence>
<evidence type="ECO:0000313" key="11">
    <source>
        <dbReference type="Proteomes" id="UP000886520"/>
    </source>
</evidence>
<gene>
    <name evidence="10" type="ORF">GOP47_0013389</name>
</gene>
<evidence type="ECO:0000256" key="7">
    <source>
        <dbReference type="SAM" id="Coils"/>
    </source>
</evidence>
<sequence>MAGAGGERERDYNAWWEQEGERAGLQCLAVAVRELWDARHDLATLLAAGRSPRTSVWSKGQVQAYSAPISFSEGEIVAKMELSTPHPDQPLLLGLAVFQNLHKLEYVRSFHMYKKGEHLHTIQQEFLSKGGAFTEIGPPTHLACICDGGAAAHAKDYMDLVTAKQEKEGWKCLLDFCKTPPRNPHSPLTAPDMLVANAWSSANALFINANNAHESCSVNWEHPQCIFPSVYACLKEHESSERAANKHTPEESTDITTQRLQLDLWQQWGSDLELASPRLSRTFELPLLRNLRSDVNMGVYGATSSPSSSSSLSSNNLDSLPWAQTHIMAQSPKMSDVLTGTPSNEEVMSLNVIGVACTFISPNPSFETLLGESSPDCNILTNVLPLDLNQMAVVNAVNPHDSKMNGYCDHSFDCGMSQPMSSTSNTYSSSDERSLEAENSDILDQLKELDAASIRKAKLTAKLHKFNSPRAGSGRLSKLTKDELTHYFNMPITQASKELKVGLTVLKKRCRIFGIPRWPHRKMKSINGLIRNIQDLVKGDGAEESGKDANQVQVAVEELEKQKKEMQECPGIQLPERTKRLRQACFKASYRKRRQALTDPSADHHDNALGSNSSSSFYYPHRE</sequence>
<dbReference type="EMBL" id="JABFUD020000013">
    <property type="protein sequence ID" value="KAI5071138.1"/>
    <property type="molecule type" value="Genomic_DNA"/>
</dbReference>
<dbReference type="PANTHER" id="PTHR46373">
    <property type="entry name" value="PROTEIN RKD4"/>
    <property type="match status" value="1"/>
</dbReference>
<evidence type="ECO:0000259" key="9">
    <source>
        <dbReference type="PROSITE" id="PS51519"/>
    </source>
</evidence>
<dbReference type="GO" id="GO:0003677">
    <property type="term" value="F:DNA binding"/>
    <property type="evidence" value="ECO:0007669"/>
    <property type="project" value="UniProtKB-KW"/>
</dbReference>
<keyword evidence="3 7" id="KW-0175">Coiled coil</keyword>
<dbReference type="AlphaFoldDB" id="A0A9D4ZD52"/>
<accession>A0A9D4ZD52</accession>
<evidence type="ECO:0000256" key="3">
    <source>
        <dbReference type="ARBA" id="ARBA00023054"/>
    </source>
</evidence>
<keyword evidence="11" id="KW-1185">Reference proteome</keyword>
<proteinExistence type="predicted"/>
<dbReference type="InterPro" id="IPR044607">
    <property type="entry name" value="RKD-like"/>
</dbReference>
<keyword evidence="2" id="KW-0805">Transcription regulation</keyword>
<dbReference type="Pfam" id="PF02042">
    <property type="entry name" value="RWP-RK"/>
    <property type="match status" value="1"/>
</dbReference>
<evidence type="ECO:0000256" key="2">
    <source>
        <dbReference type="ARBA" id="ARBA00023015"/>
    </source>
</evidence>
<evidence type="ECO:0000256" key="8">
    <source>
        <dbReference type="SAM" id="MobiDB-lite"/>
    </source>
</evidence>
<comment type="caution">
    <text evidence="10">The sequence shown here is derived from an EMBL/GenBank/DDBJ whole genome shotgun (WGS) entry which is preliminary data.</text>
</comment>
<dbReference type="InterPro" id="IPR003035">
    <property type="entry name" value="RWP-RK_dom"/>
</dbReference>
<dbReference type="PANTHER" id="PTHR46373:SF2">
    <property type="entry name" value="RWP-RK DOMAIN-CONTAINING PROTEIN"/>
    <property type="match status" value="1"/>
</dbReference>
<feature type="domain" description="RWP-RK" evidence="9">
    <location>
        <begin position="461"/>
        <end position="546"/>
    </location>
</feature>
<organism evidence="10 11">
    <name type="scientific">Adiantum capillus-veneris</name>
    <name type="common">Maidenhair fern</name>
    <dbReference type="NCBI Taxonomy" id="13818"/>
    <lineage>
        <taxon>Eukaryota</taxon>
        <taxon>Viridiplantae</taxon>
        <taxon>Streptophyta</taxon>
        <taxon>Embryophyta</taxon>
        <taxon>Tracheophyta</taxon>
        <taxon>Polypodiopsida</taxon>
        <taxon>Polypodiidae</taxon>
        <taxon>Polypodiales</taxon>
        <taxon>Pteridineae</taxon>
        <taxon>Pteridaceae</taxon>
        <taxon>Vittarioideae</taxon>
        <taxon>Adiantum</taxon>
    </lineage>
</organism>
<name>A0A9D4ZD52_ADICA</name>
<dbReference type="OrthoDB" id="6270329at2759"/>
<evidence type="ECO:0000256" key="1">
    <source>
        <dbReference type="ARBA" id="ARBA00004049"/>
    </source>
</evidence>
<dbReference type="GO" id="GO:0003700">
    <property type="term" value="F:DNA-binding transcription factor activity"/>
    <property type="evidence" value="ECO:0007669"/>
    <property type="project" value="InterPro"/>
</dbReference>
<reference evidence="10" key="1">
    <citation type="submission" date="2021-01" db="EMBL/GenBank/DDBJ databases">
        <title>Adiantum capillus-veneris genome.</title>
        <authorList>
            <person name="Fang Y."/>
            <person name="Liao Q."/>
        </authorList>
    </citation>
    <scope>NUCLEOTIDE SEQUENCE</scope>
    <source>
        <strain evidence="10">H3</strain>
        <tissue evidence="10">Leaf</tissue>
    </source>
</reference>